<dbReference type="InterPro" id="IPR015330">
    <property type="entry name" value="DNA_primase/pol_bifunc_N"/>
</dbReference>
<dbReference type="Proteomes" id="UP000011205">
    <property type="component" value="Unassembled WGS sequence"/>
</dbReference>
<protein>
    <recommendedName>
        <fullName evidence="1">DNA primase/polymerase bifunctional N-terminal domain-containing protein</fullName>
    </recommendedName>
</protein>
<gene>
    <name evidence="2" type="ORF">STVIR_7607</name>
</gene>
<dbReference type="EMBL" id="AMLP01000232">
    <property type="protein sequence ID" value="ELS51423.1"/>
    <property type="molecule type" value="Genomic_DNA"/>
</dbReference>
<proteinExistence type="predicted"/>
<sequence length="156" mass="16822">MQGTMGKQAVEWLAAAATDPRSCKRQWDQGADAVLLEAGRLWDVLSVPEQLGLSALAHLRRARRRASGPVLVNCGARRVGFFLRPDPAGEWIGPGVRHVGRGSWVAVPPPHRCAGWRLEWLLPPDGTGALYDPGVMELALREADGACAALARVSRS</sequence>
<dbReference type="PATRIC" id="fig|1160705.3.peg.7519"/>
<reference evidence="2 3" key="1">
    <citation type="journal article" date="2013" name="Genome Announc.">
        <title>Draft Genome Sequence of Streptomyces viridochromogenes Strain Tu57, Producer of Avilamycin.</title>
        <authorList>
            <person name="Gruning B.A."/>
            <person name="Erxleben A."/>
            <person name="Hahnlein A."/>
            <person name="Gunther S."/>
        </authorList>
    </citation>
    <scope>NUCLEOTIDE SEQUENCE [LARGE SCALE GENOMIC DNA]</scope>
    <source>
        <strain evidence="2 3">Tue57</strain>
    </source>
</reference>
<evidence type="ECO:0000313" key="2">
    <source>
        <dbReference type="EMBL" id="ELS51423.1"/>
    </source>
</evidence>
<name>L8P5L9_STRVR</name>
<dbReference type="AlphaFoldDB" id="L8P5L9"/>
<feature type="domain" description="DNA primase/polymerase bifunctional N-terminal" evidence="1">
    <location>
        <begin position="7"/>
        <end position="123"/>
    </location>
</feature>
<dbReference type="Pfam" id="PF09250">
    <property type="entry name" value="Prim-Pol"/>
    <property type="match status" value="1"/>
</dbReference>
<comment type="caution">
    <text evidence="2">The sequence shown here is derived from an EMBL/GenBank/DDBJ whole genome shotgun (WGS) entry which is preliminary data.</text>
</comment>
<evidence type="ECO:0000313" key="3">
    <source>
        <dbReference type="Proteomes" id="UP000011205"/>
    </source>
</evidence>
<evidence type="ECO:0000259" key="1">
    <source>
        <dbReference type="Pfam" id="PF09250"/>
    </source>
</evidence>
<accession>L8P5L9</accession>
<dbReference type="RefSeq" id="WP_004003071.1">
    <property type="nucleotide sequence ID" value="NZ_AMLP01000232.1"/>
</dbReference>
<organism evidence="2 3">
    <name type="scientific">Streptomyces viridochromogenes Tue57</name>
    <dbReference type="NCBI Taxonomy" id="1160705"/>
    <lineage>
        <taxon>Bacteria</taxon>
        <taxon>Bacillati</taxon>
        <taxon>Actinomycetota</taxon>
        <taxon>Actinomycetes</taxon>
        <taxon>Kitasatosporales</taxon>
        <taxon>Streptomycetaceae</taxon>
        <taxon>Streptomyces</taxon>
    </lineage>
</organism>